<dbReference type="InterPro" id="IPR036047">
    <property type="entry name" value="F-box-like_dom_sf"/>
</dbReference>
<dbReference type="EMBL" id="MVGC01000049">
    <property type="protein sequence ID" value="RJE25389.1"/>
    <property type="molecule type" value="Genomic_DNA"/>
</dbReference>
<sequence length="527" mass="61499">MLSTLPDELLLEIARHVVSQPALAALSQVSKHFYAIFTPFLYRHIWVDANSWMFLETIPHSHVLDVRSLVIGPLWIIPKDAERKLLQSFAKMKNLRSLTVPGQALQRYLVSGYPRKHELFEKIQDVTIRGPWDREEEEPWIYGFGPRWYIPSFQNLRSLNLLDIKDQLFHHNYVEISEVLLRSPELRELGLSFSERFTLGHHGLPPIIKNYDAQRIARGLPLLRLSCLYLGSGFLPHRGLEVLFDGEKDYLSMLTDLSSLETLRLQNYLGPDKYEEGDFEGIDPEIFKKAHHLRYLSIAFFTDDIVRLFELEMASKLAEISISHPYDHYSDEVVDDLRTYLDNRWRRIAFYGHESSATDPIESVADYPQVTELKLDIYPLAFRWFKKFGLSQLPNLEVLHFMKGTFLVPRINLENEHDRVIDLETNIDTAVYMSQAKEFFRINRKLVLTNPRIRLLRYVGFYTNMYTCFLTNPEEASQDPQTSFSVEITTSQEKPDIMYYQVRKLSMSEAILFEDIDAMALGGDLLM</sequence>
<gene>
    <name evidence="2" type="ORF">PHISCL_02280</name>
</gene>
<evidence type="ECO:0000259" key="1">
    <source>
        <dbReference type="PROSITE" id="PS50181"/>
    </source>
</evidence>
<reference evidence="3" key="1">
    <citation type="submission" date="2017-02" db="EMBL/GenBank/DDBJ databases">
        <authorList>
            <person name="Tafer H."/>
            <person name="Lopandic K."/>
        </authorList>
    </citation>
    <scope>NUCLEOTIDE SEQUENCE [LARGE SCALE GENOMIC DNA]</scope>
    <source>
        <strain evidence="3">CBS 366.77</strain>
    </source>
</reference>
<proteinExistence type="predicted"/>
<evidence type="ECO:0000313" key="2">
    <source>
        <dbReference type="EMBL" id="RJE25389.1"/>
    </source>
</evidence>
<dbReference type="SUPFAM" id="SSF52047">
    <property type="entry name" value="RNI-like"/>
    <property type="match status" value="1"/>
</dbReference>
<dbReference type="Gene3D" id="1.20.1280.50">
    <property type="match status" value="1"/>
</dbReference>
<dbReference type="SUPFAM" id="SSF81383">
    <property type="entry name" value="F-box domain"/>
    <property type="match status" value="1"/>
</dbReference>
<feature type="domain" description="F-box" evidence="1">
    <location>
        <begin position="1"/>
        <end position="49"/>
    </location>
</feature>
<dbReference type="Proteomes" id="UP000266188">
    <property type="component" value="Unassembled WGS sequence"/>
</dbReference>
<dbReference type="Gene3D" id="3.80.10.10">
    <property type="entry name" value="Ribonuclease Inhibitor"/>
    <property type="match status" value="1"/>
</dbReference>
<dbReference type="PROSITE" id="PS50181">
    <property type="entry name" value="FBOX"/>
    <property type="match status" value="1"/>
</dbReference>
<comment type="caution">
    <text evidence="2">The sequence shown here is derived from an EMBL/GenBank/DDBJ whole genome shotgun (WGS) entry which is preliminary data.</text>
</comment>
<dbReference type="Pfam" id="PF12937">
    <property type="entry name" value="F-box-like"/>
    <property type="match status" value="1"/>
</dbReference>
<evidence type="ECO:0000313" key="3">
    <source>
        <dbReference type="Proteomes" id="UP000266188"/>
    </source>
</evidence>
<organism evidence="2 3">
    <name type="scientific">Aspergillus sclerotialis</name>
    <dbReference type="NCBI Taxonomy" id="2070753"/>
    <lineage>
        <taxon>Eukaryota</taxon>
        <taxon>Fungi</taxon>
        <taxon>Dikarya</taxon>
        <taxon>Ascomycota</taxon>
        <taxon>Pezizomycotina</taxon>
        <taxon>Eurotiomycetes</taxon>
        <taxon>Eurotiomycetidae</taxon>
        <taxon>Eurotiales</taxon>
        <taxon>Aspergillaceae</taxon>
        <taxon>Aspergillus</taxon>
        <taxon>Aspergillus subgen. Polypaecilum</taxon>
    </lineage>
</organism>
<dbReference type="InterPro" id="IPR001810">
    <property type="entry name" value="F-box_dom"/>
</dbReference>
<keyword evidence="3" id="KW-1185">Reference proteome</keyword>
<dbReference type="InterPro" id="IPR032675">
    <property type="entry name" value="LRR_dom_sf"/>
</dbReference>
<accession>A0A3A2ZQF7</accession>
<protein>
    <recommendedName>
        <fullName evidence="1">F-box domain-containing protein</fullName>
    </recommendedName>
</protein>
<name>A0A3A2ZQF7_9EURO</name>
<dbReference type="OrthoDB" id="4431138at2759"/>
<dbReference type="AlphaFoldDB" id="A0A3A2ZQF7"/>